<name>A0A371JXL5_9GAMM</name>
<dbReference type="Pfam" id="PF00271">
    <property type="entry name" value="Helicase_C"/>
    <property type="match status" value="1"/>
</dbReference>
<accession>A0A371JXL5</accession>
<dbReference type="GO" id="GO:0003723">
    <property type="term" value="F:RNA binding"/>
    <property type="evidence" value="ECO:0007669"/>
    <property type="project" value="UniProtKB-UniRule"/>
</dbReference>
<keyword evidence="4 7" id="KW-0347">Helicase</keyword>
<proteinExistence type="inferred from homology"/>
<dbReference type="PROSITE" id="PS51192">
    <property type="entry name" value="HELICASE_ATP_BIND_1"/>
    <property type="match status" value="1"/>
</dbReference>
<dbReference type="CDD" id="cd18787">
    <property type="entry name" value="SF2_C_DEAD"/>
    <property type="match status" value="1"/>
</dbReference>
<dbReference type="GO" id="GO:0006401">
    <property type="term" value="P:RNA catabolic process"/>
    <property type="evidence" value="ECO:0007669"/>
    <property type="project" value="UniProtKB-UniRule"/>
</dbReference>
<dbReference type="CDD" id="cd00268">
    <property type="entry name" value="DEADc"/>
    <property type="match status" value="1"/>
</dbReference>
<dbReference type="InterPro" id="IPR000629">
    <property type="entry name" value="RNA-helicase_DEAD-box_CS"/>
</dbReference>
<dbReference type="GO" id="GO:0003724">
    <property type="term" value="F:RNA helicase activity"/>
    <property type="evidence" value="ECO:0007669"/>
    <property type="project" value="UniProtKB-UniRule"/>
</dbReference>
<dbReference type="HAMAP" id="MF_00661">
    <property type="entry name" value="DEAD_helicase_RhlB"/>
    <property type="match status" value="1"/>
</dbReference>
<evidence type="ECO:0000259" key="10">
    <source>
        <dbReference type="PROSITE" id="PS51192"/>
    </source>
</evidence>
<dbReference type="AlphaFoldDB" id="A0A371JXL5"/>
<evidence type="ECO:0000256" key="4">
    <source>
        <dbReference type="ARBA" id="ARBA00022806"/>
    </source>
</evidence>
<dbReference type="InterPro" id="IPR050079">
    <property type="entry name" value="DEAD_box_RNA_helicase"/>
</dbReference>
<dbReference type="InterPro" id="IPR023554">
    <property type="entry name" value="RNA_helicase_ATP-dep_RhlB"/>
</dbReference>
<keyword evidence="2 7" id="KW-0547">Nucleotide-binding</keyword>
<dbReference type="GO" id="GO:0016887">
    <property type="term" value="F:ATP hydrolysis activity"/>
    <property type="evidence" value="ECO:0007669"/>
    <property type="project" value="RHEA"/>
</dbReference>
<dbReference type="SMART" id="SM00490">
    <property type="entry name" value="HELICc"/>
    <property type="match status" value="1"/>
</dbReference>
<dbReference type="NCBIfam" id="NF003390">
    <property type="entry name" value="PRK04537.1"/>
    <property type="match status" value="1"/>
</dbReference>
<feature type="compositionally biased region" description="Low complexity" evidence="9">
    <location>
        <begin position="523"/>
        <end position="558"/>
    </location>
</feature>
<feature type="compositionally biased region" description="Basic and acidic residues" evidence="9">
    <location>
        <begin position="443"/>
        <end position="466"/>
    </location>
</feature>
<feature type="compositionally biased region" description="Low complexity" evidence="9">
    <location>
        <begin position="489"/>
        <end position="502"/>
    </location>
</feature>
<dbReference type="SUPFAM" id="SSF52540">
    <property type="entry name" value="P-loop containing nucleoside triphosphate hydrolases"/>
    <property type="match status" value="1"/>
</dbReference>
<dbReference type="InterPro" id="IPR011545">
    <property type="entry name" value="DEAD/DEAH_box_helicase_dom"/>
</dbReference>
<comment type="subcellular location">
    <subcellularLocation>
        <location evidence="7">Cytoplasm</location>
    </subcellularLocation>
</comment>
<dbReference type="InterPro" id="IPR001650">
    <property type="entry name" value="Helicase_C-like"/>
</dbReference>
<dbReference type="PANTHER" id="PTHR47959:SF10">
    <property type="entry name" value="ATP-DEPENDENT RNA HELICASE RHLB"/>
    <property type="match status" value="1"/>
</dbReference>
<feature type="domain" description="Helicase ATP-binding" evidence="10">
    <location>
        <begin position="40"/>
        <end position="220"/>
    </location>
</feature>
<dbReference type="PROSITE" id="PS51194">
    <property type="entry name" value="HELICASE_CTER"/>
    <property type="match status" value="1"/>
</dbReference>
<evidence type="ECO:0000256" key="6">
    <source>
        <dbReference type="ARBA" id="ARBA00022884"/>
    </source>
</evidence>
<dbReference type="Pfam" id="PF12300">
    <property type="entry name" value="RhlB"/>
    <property type="match status" value="1"/>
</dbReference>
<dbReference type="PROSITE" id="PS51195">
    <property type="entry name" value="Q_MOTIF"/>
    <property type="match status" value="1"/>
</dbReference>
<reference evidence="13 14" key="1">
    <citation type="submission" date="2018-08" db="EMBL/GenBank/DDBJ databases">
        <title>Lysobacter sp. zong2l5, whole genome shotgun sequence.</title>
        <authorList>
            <person name="Zhang X."/>
            <person name="Feng G."/>
            <person name="Zhu H."/>
        </authorList>
    </citation>
    <scope>NUCLEOTIDE SEQUENCE [LARGE SCALE GENOMIC DNA]</scope>
    <source>
        <strain evidence="14">zong2l5</strain>
    </source>
</reference>
<protein>
    <recommendedName>
        <fullName evidence="7">ATP-dependent RNA helicase RhlB</fullName>
        <ecNumber evidence="7">3.6.4.13</ecNumber>
    </recommendedName>
</protein>
<dbReference type="EMBL" id="QTSU01000003">
    <property type="protein sequence ID" value="RDZ26342.1"/>
    <property type="molecule type" value="Genomic_DNA"/>
</dbReference>
<dbReference type="Proteomes" id="UP000264492">
    <property type="component" value="Unassembled WGS sequence"/>
</dbReference>
<comment type="similarity">
    <text evidence="7">Belongs to the DEAD box helicase family. RhlB subfamily.</text>
</comment>
<comment type="subunit">
    <text evidence="7">Component of the RNA degradosome, which is a multiprotein complex involved in RNA processing and mRNA degradation.</text>
</comment>
<feature type="region of interest" description="Disordered" evidence="9">
    <location>
        <begin position="420"/>
        <end position="579"/>
    </location>
</feature>
<keyword evidence="1 7" id="KW-0963">Cytoplasm</keyword>
<feature type="compositionally biased region" description="Basic and acidic residues" evidence="9">
    <location>
        <begin position="420"/>
        <end position="430"/>
    </location>
</feature>
<organism evidence="13 14">
    <name type="scientific">Lysobacter silvisoli</name>
    <dbReference type="NCBI Taxonomy" id="2293254"/>
    <lineage>
        <taxon>Bacteria</taxon>
        <taxon>Pseudomonadati</taxon>
        <taxon>Pseudomonadota</taxon>
        <taxon>Gammaproteobacteria</taxon>
        <taxon>Lysobacterales</taxon>
        <taxon>Lysobacteraceae</taxon>
        <taxon>Lysobacter</taxon>
    </lineage>
</organism>
<dbReference type="InterPro" id="IPR022077">
    <property type="entry name" value="RhlB"/>
</dbReference>
<dbReference type="OrthoDB" id="9805696at2"/>
<keyword evidence="5 7" id="KW-0067">ATP-binding</keyword>
<evidence type="ECO:0000256" key="8">
    <source>
        <dbReference type="PROSITE-ProRule" id="PRU00552"/>
    </source>
</evidence>
<evidence type="ECO:0000259" key="12">
    <source>
        <dbReference type="PROSITE" id="PS51195"/>
    </source>
</evidence>
<dbReference type="GO" id="GO:0005829">
    <property type="term" value="C:cytosol"/>
    <property type="evidence" value="ECO:0007669"/>
    <property type="project" value="TreeGrafter"/>
</dbReference>
<dbReference type="InterPro" id="IPR044742">
    <property type="entry name" value="DEAD/DEAH_RhlB"/>
</dbReference>
<keyword evidence="6 7" id="KW-0694">RNA-binding</keyword>
<feature type="compositionally biased region" description="Basic and acidic residues" evidence="9">
    <location>
        <begin position="478"/>
        <end position="488"/>
    </location>
</feature>
<feature type="domain" description="Helicase C-terminal" evidence="11">
    <location>
        <begin position="231"/>
        <end position="393"/>
    </location>
</feature>
<dbReference type="GO" id="GO:0005524">
    <property type="term" value="F:ATP binding"/>
    <property type="evidence" value="ECO:0007669"/>
    <property type="project" value="UniProtKB-UniRule"/>
</dbReference>
<dbReference type="InterPro" id="IPR014001">
    <property type="entry name" value="Helicase_ATP-bd"/>
</dbReference>
<sequence>MSDKPLTDVTFSSFDLHPSLLAGLEAAGFSRCTPIQALTLPIALTGRDVAGQAQTGTGKTLAFLVAVMNRLLTRPALAERKPEDPRALILAPTRELAIQIHKDAVKFGSDLGLKFALVYGGVDYDKQRELLQKGADVIIATPGRLIDYVKQHKVVSLHACEMCVLDEADRMFDLGFIKDIRFLLRRMPIRTERQTLLFSATLSHRVLELAYEHMNEPEKVVVETEFITAAKVRQKVYFPADEEKIPLLLGLLSRSEGARTMVFVNTKAWVERVARALERGGYRVGVLSGDVPQKKRESLLNKFQKGQLEILVATDVAARGLHIDGVSHVYNYDLPFDAEDYVHRIGRTARLGAEGDAISFACERYAMSLPDIESYIEQKLPVATVDADLLVALPRAPREVPAGEEGEENESIGAIFKEAREQRAADDARRGGGGRSRSGGSRDGGRREGGPRREGSRSERPRREAGDAAPAEGAAPRPPRERKPRVEGEAPIAAAAAATPAVEGERAPRKRRRRRGGRRVEGAEGASVQTAANAAAPSAGKPAAAKPAPAASGEAKPGLLSRIGRGLKSLVTRAPRSQH</sequence>
<evidence type="ECO:0000256" key="1">
    <source>
        <dbReference type="ARBA" id="ARBA00022490"/>
    </source>
</evidence>
<keyword evidence="14" id="KW-1185">Reference proteome</keyword>
<evidence type="ECO:0000256" key="3">
    <source>
        <dbReference type="ARBA" id="ARBA00022801"/>
    </source>
</evidence>
<dbReference type="PANTHER" id="PTHR47959">
    <property type="entry name" value="ATP-DEPENDENT RNA HELICASE RHLE-RELATED"/>
    <property type="match status" value="1"/>
</dbReference>
<comment type="caution">
    <text evidence="13">The sequence shown here is derived from an EMBL/GenBank/DDBJ whole genome shotgun (WGS) entry which is preliminary data.</text>
</comment>
<evidence type="ECO:0000313" key="14">
    <source>
        <dbReference type="Proteomes" id="UP000264492"/>
    </source>
</evidence>
<dbReference type="Gene3D" id="3.40.50.300">
    <property type="entry name" value="P-loop containing nucleotide triphosphate hydrolases"/>
    <property type="match status" value="2"/>
</dbReference>
<dbReference type="PROSITE" id="PS00039">
    <property type="entry name" value="DEAD_ATP_HELICASE"/>
    <property type="match status" value="1"/>
</dbReference>
<comment type="function">
    <text evidence="7">DEAD-box RNA helicase involved in RNA degradation. Has RNA-dependent ATPase activity and unwinds double-stranded RNA.</text>
</comment>
<evidence type="ECO:0000256" key="9">
    <source>
        <dbReference type="SAM" id="MobiDB-lite"/>
    </source>
</evidence>
<dbReference type="RefSeq" id="WP_115860264.1">
    <property type="nucleotide sequence ID" value="NZ_QTSU01000003.1"/>
</dbReference>
<feature type="domain" description="DEAD-box RNA helicase Q" evidence="12">
    <location>
        <begin position="9"/>
        <end position="37"/>
    </location>
</feature>
<dbReference type="Pfam" id="PF00270">
    <property type="entry name" value="DEAD"/>
    <property type="match status" value="1"/>
</dbReference>
<comment type="catalytic activity">
    <reaction evidence="7">
        <text>ATP + H2O = ADP + phosphate + H(+)</text>
        <dbReference type="Rhea" id="RHEA:13065"/>
        <dbReference type="ChEBI" id="CHEBI:15377"/>
        <dbReference type="ChEBI" id="CHEBI:15378"/>
        <dbReference type="ChEBI" id="CHEBI:30616"/>
        <dbReference type="ChEBI" id="CHEBI:43474"/>
        <dbReference type="ChEBI" id="CHEBI:456216"/>
        <dbReference type="EC" id="3.6.4.13"/>
    </reaction>
</comment>
<feature type="short sequence motif" description="Q motif" evidence="8">
    <location>
        <begin position="9"/>
        <end position="37"/>
    </location>
</feature>
<dbReference type="InterPro" id="IPR027417">
    <property type="entry name" value="P-loop_NTPase"/>
</dbReference>
<dbReference type="EC" id="3.6.4.13" evidence="7"/>
<dbReference type="SMART" id="SM00487">
    <property type="entry name" value="DEXDc"/>
    <property type="match status" value="1"/>
</dbReference>
<evidence type="ECO:0000313" key="13">
    <source>
        <dbReference type="EMBL" id="RDZ26342.1"/>
    </source>
</evidence>
<keyword evidence="3 7" id="KW-0378">Hydrolase</keyword>
<dbReference type="InterPro" id="IPR014014">
    <property type="entry name" value="RNA_helicase_DEAD_Q_motif"/>
</dbReference>
<evidence type="ECO:0000256" key="7">
    <source>
        <dbReference type="HAMAP-Rule" id="MF_00661"/>
    </source>
</evidence>
<evidence type="ECO:0000259" key="11">
    <source>
        <dbReference type="PROSITE" id="PS51194"/>
    </source>
</evidence>
<evidence type="ECO:0000256" key="5">
    <source>
        <dbReference type="ARBA" id="ARBA00022840"/>
    </source>
</evidence>
<feature type="compositionally biased region" description="Basic residues" evidence="9">
    <location>
        <begin position="508"/>
        <end position="517"/>
    </location>
</feature>
<evidence type="ECO:0000256" key="2">
    <source>
        <dbReference type="ARBA" id="ARBA00022741"/>
    </source>
</evidence>
<gene>
    <name evidence="7 13" type="primary">rhlB</name>
    <name evidence="13" type="ORF">DX914_15155</name>
</gene>